<organism evidence="2 3">
    <name type="scientific">Moumouvirus australiensis</name>
    <dbReference type="NCBI Taxonomy" id="2109587"/>
    <lineage>
        <taxon>Viruses</taxon>
        <taxon>Varidnaviria</taxon>
        <taxon>Bamfordvirae</taxon>
        <taxon>Nucleocytoviricota</taxon>
        <taxon>Megaviricetes</taxon>
        <taxon>Imitervirales</taxon>
        <taxon>Mimiviridae</taxon>
        <taxon>Megamimivirinae</taxon>
        <taxon>Moumouvirus</taxon>
        <taxon>Moumouvirus australiense</taxon>
    </lineage>
</organism>
<proteinExistence type="predicted"/>
<keyword evidence="3" id="KW-1185">Reference proteome</keyword>
<feature type="transmembrane region" description="Helical" evidence="1">
    <location>
        <begin position="47"/>
        <end position="65"/>
    </location>
</feature>
<gene>
    <name evidence="2" type="ORF">mc_528</name>
</gene>
<keyword evidence="1" id="KW-1133">Transmembrane helix</keyword>
<protein>
    <submittedName>
        <fullName evidence="2">Uncharacterized protein</fullName>
    </submittedName>
</protein>
<evidence type="ECO:0000313" key="2">
    <source>
        <dbReference type="EMBL" id="AVL94914.1"/>
    </source>
</evidence>
<sequence length="119" mass="14118">MFYLGIFLVINKCDTNIFVQFVIGSIIYILVFCFLQKNVPKEYLNEYFYLWILLIVTDLCIWTYLRIKCYKTEQIKYNDIIEEDDDIISDSEDYTITHSSTSELENITDMSDGSNTIFI</sequence>
<dbReference type="EMBL" id="MG807320">
    <property type="protein sequence ID" value="AVL94914.1"/>
    <property type="molecule type" value="Genomic_DNA"/>
</dbReference>
<accession>A0A2P1EM00</accession>
<keyword evidence="1" id="KW-0472">Membrane</keyword>
<dbReference type="Proteomes" id="UP000289600">
    <property type="component" value="Segment"/>
</dbReference>
<evidence type="ECO:0000313" key="3">
    <source>
        <dbReference type="Proteomes" id="UP000289600"/>
    </source>
</evidence>
<evidence type="ECO:0000256" key="1">
    <source>
        <dbReference type="SAM" id="Phobius"/>
    </source>
</evidence>
<keyword evidence="1" id="KW-0812">Transmembrane</keyword>
<name>A0A2P1EM00_9VIRU</name>
<feature type="transmembrane region" description="Helical" evidence="1">
    <location>
        <begin position="17"/>
        <end position="35"/>
    </location>
</feature>
<reference evidence="3" key="1">
    <citation type="submission" date="2018-01" db="EMBL/GenBank/DDBJ databases">
        <title>Testimony of 'menage a trois' revealed by the proteome of Megavirus virophage.</title>
        <authorList>
            <person name="Jeudy S."/>
            <person name="Bertaux L."/>
            <person name="Alempic J.-M."/>
            <person name="Lartigue A."/>
            <person name="Legendre M."/>
            <person name="Philippe N."/>
            <person name="Beucher L."/>
            <person name="Biondi E."/>
            <person name="Juul S."/>
            <person name="Turner D."/>
            <person name="Coute Y."/>
            <person name="Claverie J.-M."/>
            <person name="Abergel C."/>
        </authorList>
    </citation>
    <scope>NUCLEOTIDE SEQUENCE [LARGE SCALE GENOMIC DNA]</scope>
</reference>